<evidence type="ECO:0000256" key="8">
    <source>
        <dbReference type="RuleBase" id="RU000643"/>
    </source>
</evidence>
<dbReference type="RefSeq" id="WP_033102346.1">
    <property type="nucleotide sequence ID" value="NZ_JACEIP010000027.1"/>
</dbReference>
<proteinExistence type="inferred from homology"/>
<comment type="function">
    <text evidence="5 6 7">Associates with the EF-Tu.GDP complex and induces the exchange of GDP to GTP. It remains bound to the aminoacyl-tRNA.EF-Tu.GTP complex up to the GTP hydrolysis stage on the ribosome.</text>
</comment>
<dbReference type="InterPro" id="IPR014039">
    <property type="entry name" value="Transl_elong_EFTs/EF1B_dimer"/>
</dbReference>
<evidence type="ECO:0000256" key="4">
    <source>
        <dbReference type="ARBA" id="ARBA00022917"/>
    </source>
</evidence>
<dbReference type="InterPro" id="IPR001816">
    <property type="entry name" value="Transl_elong_EFTs/EF1B"/>
</dbReference>
<dbReference type="Gene3D" id="1.10.286.20">
    <property type="match status" value="1"/>
</dbReference>
<evidence type="ECO:0000256" key="3">
    <source>
        <dbReference type="ARBA" id="ARBA00022768"/>
    </source>
</evidence>
<dbReference type="Gene3D" id="1.10.8.10">
    <property type="entry name" value="DNA helicase RuvA subunit, C-terminal domain"/>
    <property type="match status" value="1"/>
</dbReference>
<dbReference type="InterPro" id="IPR009060">
    <property type="entry name" value="UBA-like_sf"/>
</dbReference>
<dbReference type="Gene3D" id="3.30.479.20">
    <property type="entry name" value="Elongation factor Ts, dimerisation domain"/>
    <property type="match status" value="1"/>
</dbReference>
<dbReference type="Pfam" id="PF00889">
    <property type="entry name" value="EF_TS"/>
    <property type="match status" value="1"/>
</dbReference>
<feature type="domain" description="Translation elongation factor EFTs/EF1B dimerisation" evidence="9">
    <location>
        <begin position="31"/>
        <end position="197"/>
    </location>
</feature>
<evidence type="ECO:0000259" key="9">
    <source>
        <dbReference type="Pfam" id="PF00889"/>
    </source>
</evidence>
<dbReference type="PANTHER" id="PTHR11741">
    <property type="entry name" value="ELONGATION FACTOR TS"/>
    <property type="match status" value="1"/>
</dbReference>
<dbReference type="HAMAP" id="MF_00050">
    <property type="entry name" value="EF_Ts"/>
    <property type="match status" value="1"/>
</dbReference>
<comment type="subcellular location">
    <subcellularLocation>
        <location evidence="6 8">Cytoplasm</location>
    </subcellularLocation>
</comment>
<name>A0A7W2AIB3_9BACL</name>
<evidence type="ECO:0000256" key="6">
    <source>
        <dbReference type="HAMAP-Rule" id="MF_00050"/>
    </source>
</evidence>
<evidence type="ECO:0000256" key="2">
    <source>
        <dbReference type="ARBA" id="ARBA00016956"/>
    </source>
</evidence>
<dbReference type="PANTHER" id="PTHR11741:SF0">
    <property type="entry name" value="ELONGATION FACTOR TS, MITOCHONDRIAL"/>
    <property type="match status" value="1"/>
</dbReference>
<evidence type="ECO:0000256" key="7">
    <source>
        <dbReference type="RuleBase" id="RU000642"/>
    </source>
</evidence>
<dbReference type="PROSITE" id="PS01127">
    <property type="entry name" value="EF_TS_2"/>
    <property type="match status" value="1"/>
</dbReference>
<dbReference type="NCBIfam" id="TIGR00116">
    <property type="entry name" value="tsf"/>
    <property type="match status" value="2"/>
</dbReference>
<dbReference type="InterPro" id="IPR018101">
    <property type="entry name" value="Transl_elong_Ts_CS"/>
</dbReference>
<keyword evidence="11" id="KW-1185">Reference proteome</keyword>
<dbReference type="EMBL" id="JACEIP010000027">
    <property type="protein sequence ID" value="MBA4544062.1"/>
    <property type="molecule type" value="Genomic_DNA"/>
</dbReference>
<dbReference type="SUPFAM" id="SSF54713">
    <property type="entry name" value="Elongation factor Ts (EF-Ts), dimerisation domain"/>
    <property type="match status" value="1"/>
</dbReference>
<evidence type="ECO:0000313" key="10">
    <source>
        <dbReference type="EMBL" id="MBA4544062.1"/>
    </source>
</evidence>
<evidence type="ECO:0000313" key="11">
    <source>
        <dbReference type="Proteomes" id="UP000530514"/>
    </source>
</evidence>
<organism evidence="10 11">
    <name type="scientific">Thermoactinomyces daqus</name>
    <dbReference type="NCBI Taxonomy" id="1329516"/>
    <lineage>
        <taxon>Bacteria</taxon>
        <taxon>Bacillati</taxon>
        <taxon>Bacillota</taxon>
        <taxon>Bacilli</taxon>
        <taxon>Bacillales</taxon>
        <taxon>Thermoactinomycetaceae</taxon>
        <taxon>Thermoactinomyces</taxon>
    </lineage>
</organism>
<dbReference type="GO" id="GO:0005737">
    <property type="term" value="C:cytoplasm"/>
    <property type="evidence" value="ECO:0007669"/>
    <property type="project" value="UniProtKB-SubCell"/>
</dbReference>
<dbReference type="Proteomes" id="UP000530514">
    <property type="component" value="Unassembled WGS sequence"/>
</dbReference>
<protein>
    <recommendedName>
        <fullName evidence="2 6">Elongation factor Ts</fullName>
        <shortName evidence="6">EF-Ts</shortName>
    </recommendedName>
</protein>
<keyword evidence="3 6" id="KW-0251">Elongation factor</keyword>
<reference evidence="10 11" key="1">
    <citation type="submission" date="2020-07" db="EMBL/GenBank/DDBJ databases">
        <authorList>
            <person name="Feng H."/>
        </authorList>
    </citation>
    <scope>NUCLEOTIDE SEQUENCE [LARGE SCALE GENOMIC DNA]</scope>
    <source>
        <strain evidence="11">s-11</strain>
    </source>
</reference>
<evidence type="ECO:0000256" key="5">
    <source>
        <dbReference type="ARBA" id="ARBA00025453"/>
    </source>
</evidence>
<comment type="similarity">
    <text evidence="1 6 7">Belongs to the EF-Ts family.</text>
</comment>
<dbReference type="SUPFAM" id="SSF46934">
    <property type="entry name" value="UBA-like"/>
    <property type="match status" value="1"/>
</dbReference>
<dbReference type="FunFam" id="1.10.8.10:FF:000001">
    <property type="entry name" value="Elongation factor Ts"/>
    <property type="match status" value="1"/>
</dbReference>
<dbReference type="PROSITE" id="PS01126">
    <property type="entry name" value="EF_TS_1"/>
    <property type="match status" value="1"/>
</dbReference>
<dbReference type="FunFam" id="1.10.286.20:FF:000001">
    <property type="entry name" value="Elongation factor Ts"/>
    <property type="match status" value="1"/>
</dbReference>
<dbReference type="CDD" id="cd14275">
    <property type="entry name" value="UBA_EF-Ts"/>
    <property type="match status" value="1"/>
</dbReference>
<dbReference type="AlphaFoldDB" id="A0A7W2AIB3"/>
<evidence type="ECO:0000256" key="1">
    <source>
        <dbReference type="ARBA" id="ARBA00005532"/>
    </source>
</evidence>
<dbReference type="GO" id="GO:0003746">
    <property type="term" value="F:translation elongation factor activity"/>
    <property type="evidence" value="ECO:0007669"/>
    <property type="project" value="UniProtKB-UniRule"/>
</dbReference>
<gene>
    <name evidence="6 10" type="primary">tsf</name>
    <name evidence="10" type="ORF">H1164_14340</name>
</gene>
<accession>A0A7W2AIB3</accession>
<feature type="region of interest" description="Involved in Mg(2+) ion dislocation from EF-Tu" evidence="6">
    <location>
        <begin position="81"/>
        <end position="84"/>
    </location>
</feature>
<sequence length="217" mass="24515">MAITAAMVKELREKTGAGMMDCKKALTETNGDMEKAIEYLREKGIAKAAKKAGRIAAEGVVESYIHAGGRIGVLVEVNCETDFVAKTDDFKSFVKDVAMQIAAMNPKYVRSEEIPEEEVQKEREILRQQALQEGKPENIVDKMVEGRLKKHFQEICLLNQAYVKDPDKTIDQLLKETIAKLGENINIRRFVRYEMGEGLEKKEDNFVEEVMSQVKQG</sequence>
<dbReference type="InterPro" id="IPR036402">
    <property type="entry name" value="EF-Ts_dimer_sf"/>
</dbReference>
<dbReference type="OrthoDB" id="9808348at2"/>
<keyword evidence="6" id="KW-0963">Cytoplasm</keyword>
<keyword evidence="4 6" id="KW-0648">Protein biosynthesis</keyword>
<comment type="caution">
    <text evidence="10">The sequence shown here is derived from an EMBL/GenBank/DDBJ whole genome shotgun (WGS) entry which is preliminary data.</text>
</comment>